<evidence type="ECO:0008006" key="4">
    <source>
        <dbReference type="Google" id="ProtNLM"/>
    </source>
</evidence>
<keyword evidence="3" id="KW-1185">Reference proteome</keyword>
<evidence type="ECO:0000256" key="1">
    <source>
        <dbReference type="SAM" id="MobiDB-lite"/>
    </source>
</evidence>
<organism evidence="2 3">
    <name type="scientific">Linum trigynum</name>
    <dbReference type="NCBI Taxonomy" id="586398"/>
    <lineage>
        <taxon>Eukaryota</taxon>
        <taxon>Viridiplantae</taxon>
        <taxon>Streptophyta</taxon>
        <taxon>Embryophyta</taxon>
        <taxon>Tracheophyta</taxon>
        <taxon>Spermatophyta</taxon>
        <taxon>Magnoliopsida</taxon>
        <taxon>eudicotyledons</taxon>
        <taxon>Gunneridae</taxon>
        <taxon>Pentapetalae</taxon>
        <taxon>rosids</taxon>
        <taxon>fabids</taxon>
        <taxon>Malpighiales</taxon>
        <taxon>Linaceae</taxon>
        <taxon>Linum</taxon>
    </lineage>
</organism>
<evidence type="ECO:0000313" key="2">
    <source>
        <dbReference type="EMBL" id="CAL1406766.1"/>
    </source>
</evidence>
<evidence type="ECO:0000313" key="3">
    <source>
        <dbReference type="Proteomes" id="UP001497516"/>
    </source>
</evidence>
<name>A0AAV2G7U9_9ROSI</name>
<gene>
    <name evidence="2" type="ORF">LTRI10_LOCUS46472</name>
</gene>
<dbReference type="Proteomes" id="UP001497516">
    <property type="component" value="Chromosome 8"/>
</dbReference>
<proteinExistence type="predicted"/>
<accession>A0AAV2G7U9</accession>
<reference evidence="2 3" key="1">
    <citation type="submission" date="2024-04" db="EMBL/GenBank/DDBJ databases">
        <authorList>
            <person name="Fracassetti M."/>
        </authorList>
    </citation>
    <scope>NUCLEOTIDE SEQUENCE [LARGE SCALE GENOMIC DNA]</scope>
</reference>
<sequence length="80" mass="9249">MIFVSASIFATSACCTKRTTGYERQRFGVPDLRSGSRTTETKKNPPPPGHSRKWEDWELPCYLHQLPNHLHHLILNETRT</sequence>
<feature type="region of interest" description="Disordered" evidence="1">
    <location>
        <begin position="26"/>
        <end position="51"/>
    </location>
</feature>
<dbReference type="EMBL" id="OZ034821">
    <property type="protein sequence ID" value="CAL1406766.1"/>
    <property type="molecule type" value="Genomic_DNA"/>
</dbReference>
<dbReference type="AlphaFoldDB" id="A0AAV2G7U9"/>
<protein>
    <recommendedName>
        <fullName evidence="4">Secreted protein</fullName>
    </recommendedName>
</protein>